<dbReference type="PANTHER" id="PTHR31377">
    <property type="entry name" value="AGMATINE DEIMINASE-RELATED"/>
    <property type="match status" value="1"/>
</dbReference>
<dbReference type="Gene3D" id="3.75.10.10">
    <property type="entry name" value="L-arginine/glycine Amidinotransferase, Chain A"/>
    <property type="match status" value="1"/>
</dbReference>
<dbReference type="GO" id="GO:0047632">
    <property type="term" value="F:agmatine deiminase activity"/>
    <property type="evidence" value="ECO:0007669"/>
    <property type="project" value="TreeGrafter"/>
</dbReference>
<gene>
    <name evidence="2" type="ORF">SAMN02745824_2762</name>
</gene>
<organism evidence="2 3">
    <name type="scientific">Parasphingorhabdus marina DSM 22363</name>
    <dbReference type="NCBI Taxonomy" id="1123272"/>
    <lineage>
        <taxon>Bacteria</taxon>
        <taxon>Pseudomonadati</taxon>
        <taxon>Pseudomonadota</taxon>
        <taxon>Alphaproteobacteria</taxon>
        <taxon>Sphingomonadales</taxon>
        <taxon>Sphingomonadaceae</taxon>
        <taxon>Parasphingorhabdus</taxon>
    </lineage>
</organism>
<evidence type="ECO:0000313" key="3">
    <source>
        <dbReference type="Proteomes" id="UP000185192"/>
    </source>
</evidence>
<evidence type="ECO:0000256" key="1">
    <source>
        <dbReference type="ARBA" id="ARBA00022801"/>
    </source>
</evidence>
<dbReference type="GO" id="GO:0004668">
    <property type="term" value="F:protein-arginine deiminase activity"/>
    <property type="evidence" value="ECO:0007669"/>
    <property type="project" value="InterPro"/>
</dbReference>
<dbReference type="SUPFAM" id="SSF55909">
    <property type="entry name" value="Pentein"/>
    <property type="match status" value="1"/>
</dbReference>
<dbReference type="EMBL" id="FSQW01000002">
    <property type="protein sequence ID" value="SIO05009.1"/>
    <property type="molecule type" value="Genomic_DNA"/>
</dbReference>
<name>A0A1N6GBT2_9SPHN</name>
<dbReference type="Proteomes" id="UP000185192">
    <property type="component" value="Unassembled WGS sequence"/>
</dbReference>
<accession>A0A1N6GBT2</accession>
<dbReference type="InterPro" id="IPR007466">
    <property type="entry name" value="Peptidyl-Arg-deiminase_porph"/>
</dbReference>
<dbReference type="AlphaFoldDB" id="A0A1N6GBT2"/>
<protein>
    <submittedName>
        <fullName evidence="2">Agmatine deiminase</fullName>
    </submittedName>
</protein>
<dbReference type="STRING" id="1123272.SAMN02745824_2762"/>
<proteinExistence type="predicted"/>
<keyword evidence="3" id="KW-1185">Reference proteome</keyword>
<dbReference type="GO" id="GO:0009446">
    <property type="term" value="P:putrescine biosynthetic process"/>
    <property type="evidence" value="ECO:0007669"/>
    <property type="project" value="InterPro"/>
</dbReference>
<evidence type="ECO:0000313" key="2">
    <source>
        <dbReference type="EMBL" id="SIO05009.1"/>
    </source>
</evidence>
<dbReference type="RefSeq" id="WP_420812021.1">
    <property type="nucleotide sequence ID" value="NZ_FSQW01000002.1"/>
</dbReference>
<dbReference type="Pfam" id="PF04371">
    <property type="entry name" value="PAD_porph"/>
    <property type="match status" value="1"/>
</dbReference>
<reference evidence="3" key="1">
    <citation type="submission" date="2016-11" db="EMBL/GenBank/DDBJ databases">
        <authorList>
            <person name="Varghese N."/>
            <person name="Submissions S."/>
        </authorList>
    </citation>
    <scope>NUCLEOTIDE SEQUENCE [LARGE SCALE GENOMIC DNA]</scope>
    <source>
        <strain evidence="3">DSM 22363</strain>
    </source>
</reference>
<dbReference type="PANTHER" id="PTHR31377:SF0">
    <property type="entry name" value="AGMATINE DEIMINASE-RELATED"/>
    <property type="match status" value="1"/>
</dbReference>
<sequence length="326" mass="35324">MRWPAEWERHEAVWIGFPGNPAEWPEMLKEAQREVAAFADAVSDDGKGEQVLLVCRDQQDARTARSLTSDRVQPVIEPFGDIWLRDTGPVITIDEGKLLANDFGFNGWGRQFEMAGDQDIGSRLAAMRSMPIRKHDWVLEGGAIDGDGTGRLVTTEQCVLNSNRNPGLDRAEAERRLSAALSVRKLCWLGDGLTADHTDGHVDNLARFVAPGTLVIPIGSRPDDPNAAIYDGAAARAETAGLDVRRLPSVGKYLVDGDVAPASYMNFYIGNTVVAIPQYGVPEDSAALENLAAFFPGRKVIGLSSMALLRGGGSFHCISQQIPALD</sequence>
<keyword evidence="1" id="KW-0378">Hydrolase</keyword>